<name>A0A9X0QWA1_9PROT</name>
<keyword evidence="4" id="KW-0808">Transferase</keyword>
<evidence type="ECO:0000256" key="8">
    <source>
        <dbReference type="SAM" id="Phobius"/>
    </source>
</evidence>
<dbReference type="Proteomes" id="UP000600101">
    <property type="component" value="Unassembled WGS sequence"/>
</dbReference>
<dbReference type="GO" id="GO:0009103">
    <property type="term" value="P:lipopolysaccharide biosynthetic process"/>
    <property type="evidence" value="ECO:0007669"/>
    <property type="project" value="UniProtKB-ARBA"/>
</dbReference>
<evidence type="ECO:0000256" key="3">
    <source>
        <dbReference type="ARBA" id="ARBA00022676"/>
    </source>
</evidence>
<gene>
    <name evidence="9" type="ORF">H7965_05045</name>
</gene>
<feature type="transmembrane region" description="Helical" evidence="8">
    <location>
        <begin position="65"/>
        <end position="87"/>
    </location>
</feature>
<evidence type="ECO:0000256" key="2">
    <source>
        <dbReference type="ARBA" id="ARBA00022475"/>
    </source>
</evidence>
<dbReference type="RefSeq" id="WP_186769458.1">
    <property type="nucleotide sequence ID" value="NZ_JACOMF010000004.1"/>
</dbReference>
<comment type="subcellular location">
    <subcellularLocation>
        <location evidence="1">Cell membrane</location>
        <topology evidence="1">Multi-pass membrane protein</topology>
    </subcellularLocation>
</comment>
<dbReference type="GO" id="GO:0005886">
    <property type="term" value="C:plasma membrane"/>
    <property type="evidence" value="ECO:0007669"/>
    <property type="project" value="UniProtKB-SubCell"/>
</dbReference>
<keyword evidence="10" id="KW-1185">Reference proteome</keyword>
<keyword evidence="5 8" id="KW-0812">Transmembrane</keyword>
<evidence type="ECO:0000256" key="1">
    <source>
        <dbReference type="ARBA" id="ARBA00004651"/>
    </source>
</evidence>
<feature type="transmembrane region" description="Helical" evidence="8">
    <location>
        <begin position="99"/>
        <end position="121"/>
    </location>
</feature>
<evidence type="ECO:0000256" key="6">
    <source>
        <dbReference type="ARBA" id="ARBA00022989"/>
    </source>
</evidence>
<sequence>MYEPFRPGAVAGVFGQPLGQTRHAVTVTAAVLAITGFGLALRLLRLDATSLWADEAFSAYWPHRSLYYLWTAGLFIETTPPLYYMLLKFWAMIGGTGDWALRLFSVVASTATIPLVFLLGLEVATPAAALAAAAIFAILPMQIAYAQEARVYALLPLAFALALLGLLRFLRAARAGDRTDRWPSLVLFATGEVVLIYLHATSVFTVAALTLAGGVLLLRDARLRPALLRFALATAAVAVLSGLQLWAIYVQTGRHDLNWIQPPNLTSLLNLFSQHFVDPVTPQRLLRLSVLLALPACGLLLAHLPWLRLGRTRALLLMGIPALFLAACIGLSFISPFLIPRMTIWIGVPLSLLAGMALASAAPIWLRGGFALMLAACIAIGLNGTYVRVLAEKEDWRGLMAELLPQLGAQDMVVIGPDTSLLPMLHYAEGSFHNNGRELFRWEPKRRPPDLYQPDHVQTPVAASTEALIEQARQGRRVWLLLRSTDWRDHAGYALGAPRPPDEIDQSHPMVVLVRW</sequence>
<feature type="transmembrane region" description="Helical" evidence="8">
    <location>
        <begin position="24"/>
        <end position="45"/>
    </location>
</feature>
<dbReference type="PANTHER" id="PTHR33908">
    <property type="entry name" value="MANNOSYLTRANSFERASE YKCB-RELATED"/>
    <property type="match status" value="1"/>
</dbReference>
<evidence type="ECO:0000256" key="4">
    <source>
        <dbReference type="ARBA" id="ARBA00022679"/>
    </source>
</evidence>
<feature type="transmembrane region" description="Helical" evidence="8">
    <location>
        <begin position="127"/>
        <end position="145"/>
    </location>
</feature>
<evidence type="ECO:0000256" key="7">
    <source>
        <dbReference type="ARBA" id="ARBA00023136"/>
    </source>
</evidence>
<dbReference type="EMBL" id="JACOMF010000004">
    <property type="protein sequence ID" value="MBC4014685.1"/>
    <property type="molecule type" value="Genomic_DNA"/>
</dbReference>
<protein>
    <submittedName>
        <fullName evidence="9">Glycosyltransferase family 39 protein</fullName>
    </submittedName>
</protein>
<evidence type="ECO:0000313" key="9">
    <source>
        <dbReference type="EMBL" id="MBC4014685.1"/>
    </source>
</evidence>
<dbReference type="AlphaFoldDB" id="A0A9X0QWA1"/>
<feature type="transmembrane region" description="Helical" evidence="8">
    <location>
        <begin position="230"/>
        <end position="249"/>
    </location>
</feature>
<keyword evidence="7 8" id="KW-0472">Membrane</keyword>
<keyword evidence="3" id="KW-0328">Glycosyltransferase</keyword>
<feature type="transmembrane region" description="Helical" evidence="8">
    <location>
        <begin position="152"/>
        <end position="173"/>
    </location>
</feature>
<keyword evidence="2" id="KW-1003">Cell membrane</keyword>
<dbReference type="GO" id="GO:0016763">
    <property type="term" value="F:pentosyltransferase activity"/>
    <property type="evidence" value="ECO:0007669"/>
    <property type="project" value="TreeGrafter"/>
</dbReference>
<feature type="transmembrane region" description="Helical" evidence="8">
    <location>
        <begin position="193"/>
        <end position="218"/>
    </location>
</feature>
<organism evidence="9 10">
    <name type="scientific">Siccirubricoccus deserti</name>
    <dbReference type="NCBI Taxonomy" id="2013562"/>
    <lineage>
        <taxon>Bacteria</taxon>
        <taxon>Pseudomonadati</taxon>
        <taxon>Pseudomonadota</taxon>
        <taxon>Alphaproteobacteria</taxon>
        <taxon>Acetobacterales</taxon>
        <taxon>Roseomonadaceae</taxon>
        <taxon>Siccirubricoccus</taxon>
    </lineage>
</organism>
<dbReference type="PANTHER" id="PTHR33908:SF11">
    <property type="entry name" value="MEMBRANE PROTEIN"/>
    <property type="match status" value="1"/>
</dbReference>
<feature type="transmembrane region" description="Helical" evidence="8">
    <location>
        <begin position="344"/>
        <end position="366"/>
    </location>
</feature>
<evidence type="ECO:0000256" key="5">
    <source>
        <dbReference type="ARBA" id="ARBA00022692"/>
    </source>
</evidence>
<accession>A0A9X0QWA1</accession>
<feature type="transmembrane region" description="Helical" evidence="8">
    <location>
        <begin position="285"/>
        <end position="307"/>
    </location>
</feature>
<keyword evidence="6 8" id="KW-1133">Transmembrane helix</keyword>
<proteinExistence type="predicted"/>
<dbReference type="InterPro" id="IPR050297">
    <property type="entry name" value="LipidA_mod_glycosyltrf_83"/>
</dbReference>
<evidence type="ECO:0000313" key="10">
    <source>
        <dbReference type="Proteomes" id="UP000600101"/>
    </source>
</evidence>
<feature type="transmembrane region" description="Helical" evidence="8">
    <location>
        <begin position="314"/>
        <end position="338"/>
    </location>
</feature>
<reference evidence="9" key="1">
    <citation type="submission" date="2020-08" db="EMBL/GenBank/DDBJ databases">
        <authorList>
            <person name="Hu Y."/>
            <person name="Nguyen S.V."/>
            <person name="Li F."/>
            <person name="Fanning S."/>
        </authorList>
    </citation>
    <scope>NUCLEOTIDE SEQUENCE</scope>
    <source>
        <strain evidence="9">SYSU D8009</strain>
    </source>
</reference>
<comment type="caution">
    <text evidence="9">The sequence shown here is derived from an EMBL/GenBank/DDBJ whole genome shotgun (WGS) entry which is preliminary data.</text>
</comment>